<dbReference type="SUPFAM" id="SSF52540">
    <property type="entry name" value="P-loop containing nucleoside triphosphate hydrolases"/>
    <property type="match status" value="1"/>
</dbReference>
<dbReference type="InterPro" id="IPR056884">
    <property type="entry name" value="NPHP3-like_N"/>
</dbReference>
<organism evidence="4 5">
    <name type="scientific">Nocardia ninae NBRC 108245</name>
    <dbReference type="NCBI Taxonomy" id="1210091"/>
    <lineage>
        <taxon>Bacteria</taxon>
        <taxon>Bacillati</taxon>
        <taxon>Actinomycetota</taxon>
        <taxon>Actinomycetes</taxon>
        <taxon>Mycobacteriales</taxon>
        <taxon>Nocardiaceae</taxon>
        <taxon>Nocardia</taxon>
    </lineage>
</organism>
<sequence>MFPGMGGRLALVVGSECAALGELGFTDRLAADLYARLRESGGWGSATEVDGPVLDPTAGELVTAIDAAFDRASEQRATLLVAFIGHGTATNSGDFYLMARDSPVVPRSDNAFHLTQGIRERLNTSALDGLIVLVDACETEQGVRGAARLWTGPLARSAGRMELLVAAGDGPAYAGCFTRTMLSTFGAGLPLRGENLLPYDLVDPVARGCALQQPLHLSFTAGTVSTSPGGDAGLWLVPNAARRRDALTGRPAAGVVDQLTRRLLFTDTMRECLADVIDAGGQRLRAVVGPPGAGKSTLMALLIRPSVVDGLAIAPEYVTAAVFLTASSSLESVAEELSAQLAERVPGYVEALRAAQEHAEAAESDVFDICVRRPLAAVSRPGSRITLVLDGLDQPEAGSRKLLVAAVAELTGCDDLRHVRVIAAIRKGSGTDRHPALAHMHRVALPEPTAADIAALVQAGWRELVPVAPTSSTDAPTGLGAPAKSPSGTVPTPQGLPPWLEETSSSDDGPVWGTPQPDIAEDEDEAVRAPEAGGWLLARLQSEVLPSLSGRSVSVGTELEAVVAQRVRTAMYTAGSAAAGSIGPMLAILVAAGAGPVLPIELLESAMSSFREDITSVRIRDITVSLGALLTRSNPGTTQESLGIAHNALLPALTAQFEWFDVAMKDAHRAIIAATMRCASARAVEYARGSTARHYLECGDSGRALAYLTTLETPRAADNRDLWAAWLPSIEAVVGAVHPDALQAREYLALRRAESGDLPGAIAEYTRLLDDQLTILGPDHPNTFTTRHHLAVCRGESGDAADAAAELTRVLADRRRVLGADHAATLATRNRLISLKALRGDLSGAIAEARQLLDDQRRILGSDHPDTMATRSNLAGYLSQNGDSAGAITELSELLTDQREVLGPDDSRVRLTRAKLATVRARDGDIAGAIAAAETVLAEQLRLHGPDDPSVLRTRTNLAAYRAQAGDLARATAELEDVVADRMRVQGRGHRETLYSRGNLASLRARGGDSAGAIAEAERVLADQLRVLGPDHPDVLVTRTNLVSYRERSGDVQRAVHDAEQLLADRLRVLGPDHPDTLLTRNNLAAYRAHAGDIAGAVADFARLLTDRERVLGADHRDTEVTRNHLAHWRSRLRE</sequence>
<proteinExistence type="predicted"/>
<keyword evidence="1" id="KW-0677">Repeat</keyword>
<dbReference type="InterPro" id="IPR027417">
    <property type="entry name" value="P-loop_NTPase"/>
</dbReference>
<dbReference type="Pfam" id="PF13374">
    <property type="entry name" value="TPR_10"/>
    <property type="match status" value="5"/>
</dbReference>
<evidence type="ECO:0000313" key="5">
    <source>
        <dbReference type="Proteomes" id="UP000321424"/>
    </source>
</evidence>
<dbReference type="PANTHER" id="PTHR46082">
    <property type="entry name" value="ATP/GTP-BINDING PROTEIN-RELATED"/>
    <property type="match status" value="1"/>
</dbReference>
<dbReference type="InterPro" id="IPR053137">
    <property type="entry name" value="NLR-like"/>
</dbReference>
<evidence type="ECO:0000313" key="4">
    <source>
        <dbReference type="EMBL" id="GEM41552.1"/>
    </source>
</evidence>
<evidence type="ECO:0000259" key="3">
    <source>
        <dbReference type="Pfam" id="PF24883"/>
    </source>
</evidence>
<reference evidence="4 5" key="1">
    <citation type="submission" date="2019-07" db="EMBL/GenBank/DDBJ databases">
        <title>Whole genome shotgun sequence of Nocardia ninae NBRC 108245.</title>
        <authorList>
            <person name="Hosoyama A."/>
            <person name="Uohara A."/>
            <person name="Ohji S."/>
            <person name="Ichikawa N."/>
        </authorList>
    </citation>
    <scope>NUCLEOTIDE SEQUENCE [LARGE SCALE GENOMIC DNA]</scope>
    <source>
        <strain evidence="4 5">NBRC 108245</strain>
    </source>
</reference>
<dbReference type="SUPFAM" id="SSF48452">
    <property type="entry name" value="TPR-like"/>
    <property type="match status" value="3"/>
</dbReference>
<feature type="domain" description="Nephrocystin 3-like N-terminal" evidence="3">
    <location>
        <begin position="281"/>
        <end position="421"/>
    </location>
</feature>
<dbReference type="Gene3D" id="3.40.50.300">
    <property type="entry name" value="P-loop containing nucleotide triphosphate hydrolases"/>
    <property type="match status" value="1"/>
</dbReference>
<dbReference type="OrthoDB" id="4571439at2"/>
<accession>A0A511MLP6</accession>
<dbReference type="AlphaFoldDB" id="A0A511MLP6"/>
<dbReference type="Proteomes" id="UP000321424">
    <property type="component" value="Unassembled WGS sequence"/>
</dbReference>
<dbReference type="PANTHER" id="PTHR46082:SF6">
    <property type="entry name" value="AAA+ ATPASE DOMAIN-CONTAINING PROTEIN-RELATED"/>
    <property type="match status" value="1"/>
</dbReference>
<evidence type="ECO:0000256" key="1">
    <source>
        <dbReference type="ARBA" id="ARBA00022737"/>
    </source>
</evidence>
<evidence type="ECO:0000256" key="2">
    <source>
        <dbReference type="SAM" id="MobiDB-lite"/>
    </source>
</evidence>
<dbReference type="Gene3D" id="1.25.40.10">
    <property type="entry name" value="Tetratricopeptide repeat domain"/>
    <property type="match status" value="2"/>
</dbReference>
<gene>
    <name evidence="4" type="ORF">NN4_60710</name>
</gene>
<dbReference type="InterPro" id="IPR011990">
    <property type="entry name" value="TPR-like_helical_dom_sf"/>
</dbReference>
<dbReference type="Pfam" id="PF24883">
    <property type="entry name" value="NPHP3_N"/>
    <property type="match status" value="1"/>
</dbReference>
<comment type="caution">
    <text evidence="4">The sequence shown here is derived from an EMBL/GenBank/DDBJ whole genome shotgun (WGS) entry which is preliminary data.</text>
</comment>
<protein>
    <recommendedName>
        <fullName evidence="3">Nephrocystin 3-like N-terminal domain-containing protein</fullName>
    </recommendedName>
</protein>
<name>A0A511MLP6_9NOCA</name>
<keyword evidence="5" id="KW-1185">Reference proteome</keyword>
<feature type="region of interest" description="Disordered" evidence="2">
    <location>
        <begin position="468"/>
        <end position="518"/>
    </location>
</feature>
<dbReference type="EMBL" id="BJXA01000053">
    <property type="protein sequence ID" value="GEM41552.1"/>
    <property type="molecule type" value="Genomic_DNA"/>
</dbReference>